<feature type="compositionally biased region" description="Basic and acidic residues" evidence="5">
    <location>
        <begin position="355"/>
        <end position="367"/>
    </location>
</feature>
<name>A0A8E2J922_9PEZI</name>
<gene>
    <name evidence="8" type="ORF">K432DRAFT_410300</name>
</gene>
<dbReference type="InterPro" id="IPR051694">
    <property type="entry name" value="Immunoregulatory_rcpt-like"/>
</dbReference>
<comment type="subcellular location">
    <subcellularLocation>
        <location evidence="1">Membrane</location>
        <topology evidence="1">Single-pass membrane protein</topology>
    </subcellularLocation>
</comment>
<dbReference type="GO" id="GO:0016020">
    <property type="term" value="C:membrane"/>
    <property type="evidence" value="ECO:0007669"/>
    <property type="project" value="UniProtKB-SubCell"/>
</dbReference>
<keyword evidence="9" id="KW-1185">Reference proteome</keyword>
<evidence type="ECO:0000256" key="1">
    <source>
        <dbReference type="ARBA" id="ARBA00004167"/>
    </source>
</evidence>
<protein>
    <recommendedName>
        <fullName evidence="10">Mid2 domain-containing protein</fullName>
    </recommendedName>
</protein>
<dbReference type="EMBL" id="KV745615">
    <property type="protein sequence ID" value="OCK73919.1"/>
    <property type="molecule type" value="Genomic_DNA"/>
</dbReference>
<organism evidence="8 9">
    <name type="scientific">Lepidopterella palustris CBS 459.81</name>
    <dbReference type="NCBI Taxonomy" id="1314670"/>
    <lineage>
        <taxon>Eukaryota</taxon>
        <taxon>Fungi</taxon>
        <taxon>Dikarya</taxon>
        <taxon>Ascomycota</taxon>
        <taxon>Pezizomycotina</taxon>
        <taxon>Dothideomycetes</taxon>
        <taxon>Pleosporomycetidae</taxon>
        <taxon>Mytilinidiales</taxon>
        <taxon>Argynnaceae</taxon>
        <taxon>Lepidopterella</taxon>
    </lineage>
</organism>
<accession>A0A8E2J922</accession>
<dbReference type="OrthoDB" id="3795862at2759"/>
<feature type="transmembrane region" description="Helical" evidence="6">
    <location>
        <begin position="282"/>
        <end position="303"/>
    </location>
</feature>
<feature type="chain" id="PRO_5034800687" description="Mid2 domain-containing protein" evidence="7">
    <location>
        <begin position="23"/>
        <end position="387"/>
    </location>
</feature>
<keyword evidence="7" id="KW-0732">Signal</keyword>
<evidence type="ECO:0008006" key="10">
    <source>
        <dbReference type="Google" id="ProtNLM"/>
    </source>
</evidence>
<evidence type="ECO:0000313" key="9">
    <source>
        <dbReference type="Proteomes" id="UP000250266"/>
    </source>
</evidence>
<dbReference type="Proteomes" id="UP000250266">
    <property type="component" value="Unassembled WGS sequence"/>
</dbReference>
<feature type="region of interest" description="Disordered" evidence="5">
    <location>
        <begin position="207"/>
        <end position="231"/>
    </location>
</feature>
<dbReference type="AlphaFoldDB" id="A0A8E2J922"/>
<dbReference type="PANTHER" id="PTHR15549">
    <property type="entry name" value="PAIRED IMMUNOGLOBULIN-LIKE TYPE 2 RECEPTOR"/>
    <property type="match status" value="1"/>
</dbReference>
<evidence type="ECO:0000256" key="6">
    <source>
        <dbReference type="SAM" id="Phobius"/>
    </source>
</evidence>
<keyword evidence="4 6" id="KW-0472">Membrane</keyword>
<evidence type="ECO:0000256" key="4">
    <source>
        <dbReference type="ARBA" id="ARBA00023136"/>
    </source>
</evidence>
<evidence type="ECO:0000313" key="8">
    <source>
        <dbReference type="EMBL" id="OCK73919.1"/>
    </source>
</evidence>
<evidence type="ECO:0000256" key="7">
    <source>
        <dbReference type="SAM" id="SignalP"/>
    </source>
</evidence>
<evidence type="ECO:0000256" key="2">
    <source>
        <dbReference type="ARBA" id="ARBA00022692"/>
    </source>
</evidence>
<keyword evidence="2 6" id="KW-0812">Transmembrane</keyword>
<dbReference type="GO" id="GO:0071944">
    <property type="term" value="C:cell periphery"/>
    <property type="evidence" value="ECO:0007669"/>
    <property type="project" value="UniProtKB-ARBA"/>
</dbReference>
<evidence type="ECO:0000256" key="3">
    <source>
        <dbReference type="ARBA" id="ARBA00022989"/>
    </source>
</evidence>
<feature type="region of interest" description="Disordered" evidence="5">
    <location>
        <begin position="332"/>
        <end position="387"/>
    </location>
</feature>
<keyword evidence="3 6" id="KW-1133">Transmembrane helix</keyword>
<feature type="signal peptide" evidence="7">
    <location>
        <begin position="1"/>
        <end position="22"/>
    </location>
</feature>
<evidence type="ECO:0000256" key="5">
    <source>
        <dbReference type="SAM" id="MobiDB-lite"/>
    </source>
</evidence>
<proteinExistence type="predicted"/>
<sequence>MGHIAIQLLLVWAIGCCWNVAAQYGFQIPDPTVPDFDSYNTISQGAFVNIIWLVNSTWQPTINSETLLDPNGNVSLWLTSFLGTGYTQCLTPSVHSSDGGSWAYNVSLSDDDIDSNAGKFVYRLKPTVGSQNSPYSTTEDECPSRGFMIKKASDVAAAAASSSAAVAASVSHAAAESRSEAAAAAASSASAASAASTSAASASASQASSTPGLASAGSPKSSGPGSVATGTGSTATGTIFLPSLTAIPTPADSTFTTTGTAAAAVSTSSQASNSGLSEGAKAGIAIGVIALVPLGVIALLLFLRHRKANALPQQPLPPSAAMAHKDYAEHIQQSAPQRQDPRQYAVPPPQGFPRPDPRAAELGEHVGYHGGAELPNPHGYGYGADVS</sequence>
<reference evidence="8 9" key="1">
    <citation type="journal article" date="2016" name="Nat. Commun.">
        <title>Ectomycorrhizal ecology is imprinted in the genome of the dominant symbiotic fungus Cenococcum geophilum.</title>
        <authorList>
            <consortium name="DOE Joint Genome Institute"/>
            <person name="Peter M."/>
            <person name="Kohler A."/>
            <person name="Ohm R.A."/>
            <person name="Kuo A."/>
            <person name="Krutzmann J."/>
            <person name="Morin E."/>
            <person name="Arend M."/>
            <person name="Barry K.W."/>
            <person name="Binder M."/>
            <person name="Choi C."/>
            <person name="Clum A."/>
            <person name="Copeland A."/>
            <person name="Grisel N."/>
            <person name="Haridas S."/>
            <person name="Kipfer T."/>
            <person name="LaButti K."/>
            <person name="Lindquist E."/>
            <person name="Lipzen A."/>
            <person name="Maire R."/>
            <person name="Meier B."/>
            <person name="Mihaltcheva S."/>
            <person name="Molinier V."/>
            <person name="Murat C."/>
            <person name="Poggeler S."/>
            <person name="Quandt C.A."/>
            <person name="Sperisen C."/>
            <person name="Tritt A."/>
            <person name="Tisserant E."/>
            <person name="Crous P.W."/>
            <person name="Henrissat B."/>
            <person name="Nehls U."/>
            <person name="Egli S."/>
            <person name="Spatafora J.W."/>
            <person name="Grigoriev I.V."/>
            <person name="Martin F.M."/>
        </authorList>
    </citation>
    <scope>NUCLEOTIDE SEQUENCE [LARGE SCALE GENOMIC DNA]</scope>
    <source>
        <strain evidence="8 9">CBS 459.81</strain>
    </source>
</reference>